<gene>
    <name evidence="2" type="ORF">EV652_10312</name>
</gene>
<proteinExistence type="predicted"/>
<dbReference type="InterPro" id="IPR041657">
    <property type="entry name" value="HTH_17"/>
</dbReference>
<organism evidence="2 3">
    <name type="scientific">Kribbella steppae</name>
    <dbReference type="NCBI Taxonomy" id="2512223"/>
    <lineage>
        <taxon>Bacteria</taxon>
        <taxon>Bacillati</taxon>
        <taxon>Actinomycetota</taxon>
        <taxon>Actinomycetes</taxon>
        <taxon>Propionibacteriales</taxon>
        <taxon>Kribbellaceae</taxon>
        <taxon>Kribbella</taxon>
    </lineage>
</organism>
<evidence type="ECO:0000313" key="3">
    <source>
        <dbReference type="Proteomes" id="UP000294508"/>
    </source>
</evidence>
<dbReference type="RefSeq" id="WP_132208523.1">
    <property type="nucleotide sequence ID" value="NZ_SLWN01000003.1"/>
</dbReference>
<dbReference type="NCBIfam" id="TIGR01764">
    <property type="entry name" value="excise"/>
    <property type="match status" value="1"/>
</dbReference>
<comment type="caution">
    <text evidence="2">The sequence shown here is derived from an EMBL/GenBank/DDBJ whole genome shotgun (WGS) entry which is preliminary data.</text>
</comment>
<accession>A0A4R2HP93</accession>
<reference evidence="2 3" key="1">
    <citation type="journal article" date="2015" name="Stand. Genomic Sci.">
        <title>Genomic Encyclopedia of Bacterial and Archaeal Type Strains, Phase III: the genomes of soil and plant-associated and newly described type strains.</title>
        <authorList>
            <person name="Whitman W.B."/>
            <person name="Woyke T."/>
            <person name="Klenk H.P."/>
            <person name="Zhou Y."/>
            <person name="Lilburn T.G."/>
            <person name="Beck B.J."/>
            <person name="De Vos P."/>
            <person name="Vandamme P."/>
            <person name="Eisen J.A."/>
            <person name="Garrity G."/>
            <person name="Hugenholtz P."/>
            <person name="Kyrpides N.C."/>
        </authorList>
    </citation>
    <scope>NUCLEOTIDE SEQUENCE [LARGE SCALE GENOMIC DNA]</scope>
    <source>
        <strain evidence="2 3">VKM Ac-2572</strain>
    </source>
</reference>
<feature type="domain" description="Helix-turn-helix" evidence="1">
    <location>
        <begin position="14"/>
        <end position="61"/>
    </location>
</feature>
<dbReference type="Pfam" id="PF12728">
    <property type="entry name" value="HTH_17"/>
    <property type="match status" value="1"/>
</dbReference>
<evidence type="ECO:0000313" key="2">
    <source>
        <dbReference type="EMBL" id="TCO33013.1"/>
    </source>
</evidence>
<name>A0A4R2HP93_9ACTN</name>
<dbReference type="EMBL" id="SLWN01000003">
    <property type="protein sequence ID" value="TCO33013.1"/>
    <property type="molecule type" value="Genomic_DNA"/>
</dbReference>
<sequence length="82" mass="8633">MSEVTKPSEAIRKFLSVAAAAEVLGLSEMTLYRVIQANSFPAVRVGRRLFIPSQALDDMATAAIASGGVVDAAEWRPAQVAG</sequence>
<evidence type="ECO:0000259" key="1">
    <source>
        <dbReference type="Pfam" id="PF12728"/>
    </source>
</evidence>
<dbReference type="InterPro" id="IPR010093">
    <property type="entry name" value="SinI_DNA-bd"/>
</dbReference>
<dbReference type="Proteomes" id="UP000294508">
    <property type="component" value="Unassembled WGS sequence"/>
</dbReference>
<dbReference type="AlphaFoldDB" id="A0A4R2HP93"/>
<keyword evidence="3" id="KW-1185">Reference proteome</keyword>
<protein>
    <submittedName>
        <fullName evidence="2">Excisionase family DNA binding protein</fullName>
    </submittedName>
</protein>
<dbReference type="OrthoDB" id="3389529at2"/>
<dbReference type="GO" id="GO:0003677">
    <property type="term" value="F:DNA binding"/>
    <property type="evidence" value="ECO:0007669"/>
    <property type="project" value="InterPro"/>
</dbReference>